<dbReference type="RefSeq" id="WP_301131584.1">
    <property type="nucleotide sequence ID" value="NZ_JAUHPW010000003.1"/>
</dbReference>
<dbReference type="EMBL" id="JAUHPW010000003">
    <property type="protein sequence ID" value="MDN4475132.1"/>
    <property type="molecule type" value="Genomic_DNA"/>
</dbReference>
<evidence type="ECO:0000313" key="3">
    <source>
        <dbReference type="Proteomes" id="UP001172728"/>
    </source>
</evidence>
<organism evidence="2 3">
    <name type="scientific">Demequina litoralis</name>
    <dbReference type="NCBI Taxonomy" id="3051660"/>
    <lineage>
        <taxon>Bacteria</taxon>
        <taxon>Bacillati</taxon>
        <taxon>Actinomycetota</taxon>
        <taxon>Actinomycetes</taxon>
        <taxon>Micrococcales</taxon>
        <taxon>Demequinaceae</taxon>
        <taxon>Demequina</taxon>
    </lineage>
</organism>
<comment type="caution">
    <text evidence="2">The sequence shown here is derived from an EMBL/GenBank/DDBJ whole genome shotgun (WGS) entry which is preliminary data.</text>
</comment>
<keyword evidence="1" id="KW-0472">Membrane</keyword>
<sequence>MRRRGWAVAVGIGGVLLALVFVRLSLAWSDRQPYVREVTEPRYLVFIAIAGLIVLAGLAVAVRVWRGSGRDDRD</sequence>
<proteinExistence type="predicted"/>
<name>A0ABT8G813_9MICO</name>
<protein>
    <submittedName>
        <fullName evidence="2">Uncharacterized protein</fullName>
    </submittedName>
</protein>
<gene>
    <name evidence="2" type="ORF">QQX09_04575</name>
</gene>
<accession>A0ABT8G813</accession>
<feature type="transmembrane region" description="Helical" evidence="1">
    <location>
        <begin position="43"/>
        <end position="65"/>
    </location>
</feature>
<evidence type="ECO:0000256" key="1">
    <source>
        <dbReference type="SAM" id="Phobius"/>
    </source>
</evidence>
<keyword evidence="1" id="KW-0812">Transmembrane</keyword>
<evidence type="ECO:0000313" key="2">
    <source>
        <dbReference type="EMBL" id="MDN4475132.1"/>
    </source>
</evidence>
<reference evidence="2" key="1">
    <citation type="submission" date="2023-06" db="EMBL/GenBank/DDBJ databases">
        <title>Sysu t00192.</title>
        <authorList>
            <person name="Gao L."/>
            <person name="Fang B.-Z."/>
            <person name="Li W.-J."/>
        </authorList>
    </citation>
    <scope>NUCLEOTIDE SEQUENCE</scope>
    <source>
        <strain evidence="2">SYSU T00192</strain>
    </source>
</reference>
<dbReference type="Proteomes" id="UP001172728">
    <property type="component" value="Unassembled WGS sequence"/>
</dbReference>
<keyword evidence="1" id="KW-1133">Transmembrane helix</keyword>
<keyword evidence="3" id="KW-1185">Reference proteome</keyword>